<dbReference type="Gene3D" id="1.20.1280.50">
    <property type="match status" value="1"/>
</dbReference>
<evidence type="ECO:0000313" key="2">
    <source>
        <dbReference type="Proteomes" id="UP000284706"/>
    </source>
</evidence>
<dbReference type="OrthoDB" id="2269034at2759"/>
<protein>
    <submittedName>
        <fullName evidence="1">Uncharacterized protein</fullName>
    </submittedName>
</protein>
<dbReference type="Proteomes" id="UP000284706">
    <property type="component" value="Unassembled WGS sequence"/>
</dbReference>
<reference evidence="1 2" key="1">
    <citation type="journal article" date="2018" name="Evol. Lett.">
        <title>Horizontal gene cluster transfer increased hallucinogenic mushroom diversity.</title>
        <authorList>
            <person name="Reynolds H.T."/>
            <person name="Vijayakumar V."/>
            <person name="Gluck-Thaler E."/>
            <person name="Korotkin H.B."/>
            <person name="Matheny P.B."/>
            <person name="Slot J.C."/>
        </authorList>
    </citation>
    <scope>NUCLEOTIDE SEQUENCE [LARGE SCALE GENOMIC DNA]</scope>
    <source>
        <strain evidence="1 2">SRW20</strain>
    </source>
</reference>
<dbReference type="InParanoid" id="A0A409XZF5"/>
<keyword evidence="2" id="KW-1185">Reference proteome</keyword>
<evidence type="ECO:0000313" key="1">
    <source>
        <dbReference type="EMBL" id="PPQ96164.1"/>
    </source>
</evidence>
<dbReference type="Gene3D" id="3.80.10.10">
    <property type="entry name" value="Ribonuclease Inhibitor"/>
    <property type="match status" value="1"/>
</dbReference>
<sequence>MTRADGSNNCDELIGTRPDAHIQRLPFEVITQIFSHFVETQQPFSQGYDSRFSKSECSAPLVLSSVCRLWRDIVLGLPRLWASPKIFLRSEERLSSQREILRQWLQRSGKVPLRISIFCPSEWKPEGMATLLRLLDAKRLKTLCLIVPKIFYPVIYQTLTEMPSLQCLELFPLRNDREGPLKFVLPDSAEVLELRIQNILVADVRAAWGNLTVFEMKHIDTDEAFEVLRRATRLQKCTLIDITRTRPRQVNYAISLRPLVHQCLNDLELHSSDAKELEFILLHLELPSLEHFVFSDTTRLGAHDGPHVLPLHPLLSFFALPQRRLKTLEIHGPYEEAANGELMEVLECTPYLKHLALGTIAPDSSKCWLSDAFFTDHANFVSLSKLLPGLASLHISGRRSFSWDALLAFLNLAHMHITATKRRPLEVRLDVDSSSIPLKDYVSRDVSSQLKERMWGQAIWLSIVDSKNKEDLLETSLEYHGLVDVKHE</sequence>
<comment type="caution">
    <text evidence="1">The sequence shown here is derived from an EMBL/GenBank/DDBJ whole genome shotgun (WGS) entry which is preliminary data.</text>
</comment>
<dbReference type="InterPro" id="IPR032675">
    <property type="entry name" value="LRR_dom_sf"/>
</dbReference>
<accession>A0A409XZF5</accession>
<proteinExistence type="predicted"/>
<dbReference type="AlphaFoldDB" id="A0A409XZF5"/>
<gene>
    <name evidence="1" type="ORF">CVT26_004800</name>
</gene>
<dbReference type="EMBL" id="NHYE01001392">
    <property type="protein sequence ID" value="PPQ96164.1"/>
    <property type="molecule type" value="Genomic_DNA"/>
</dbReference>
<name>A0A409XZF5_9AGAR</name>
<organism evidence="1 2">
    <name type="scientific">Gymnopilus dilepis</name>
    <dbReference type="NCBI Taxonomy" id="231916"/>
    <lineage>
        <taxon>Eukaryota</taxon>
        <taxon>Fungi</taxon>
        <taxon>Dikarya</taxon>
        <taxon>Basidiomycota</taxon>
        <taxon>Agaricomycotina</taxon>
        <taxon>Agaricomycetes</taxon>
        <taxon>Agaricomycetidae</taxon>
        <taxon>Agaricales</taxon>
        <taxon>Agaricineae</taxon>
        <taxon>Hymenogastraceae</taxon>
        <taxon>Gymnopilus</taxon>
    </lineage>
</organism>